<sequence length="205" mass="23753">MSTFVQRIVDSLEEQADWNVTTTVSRKDLMQLVDAYHNLLEQQQVKQTIENKIDTEIGEKVVVQYAGRQWSREIEDIYTSEIGERSLYKFKGAGLYTKDQFTVSKYHETFTNVGLAIAENLVDHINTRGGEACIATTWHDYGQKWSWETILCKNKSLDMNVQLLSPRDFKEINEGTFNRHAELFELAGVFELTKQAKQKGVDYER</sequence>
<keyword evidence="2" id="KW-1185">Reference proteome</keyword>
<proteinExistence type="predicted"/>
<dbReference type="RefSeq" id="WP_326121593.1">
    <property type="nucleotide sequence ID" value="NZ_JARSFG010000003.1"/>
</dbReference>
<dbReference type="Proteomes" id="UP001344888">
    <property type="component" value="Unassembled WGS sequence"/>
</dbReference>
<organism evidence="1 2">
    <name type="scientific">Metasolibacillus meyeri</name>
    <dbReference type="NCBI Taxonomy" id="1071052"/>
    <lineage>
        <taxon>Bacteria</taxon>
        <taxon>Bacillati</taxon>
        <taxon>Bacillota</taxon>
        <taxon>Bacilli</taxon>
        <taxon>Bacillales</taxon>
        <taxon>Caryophanaceae</taxon>
        <taxon>Metasolibacillus</taxon>
    </lineage>
</organism>
<dbReference type="AlphaFoldDB" id="A0AAW9NLA8"/>
<comment type="caution">
    <text evidence="1">The sequence shown here is derived from an EMBL/GenBank/DDBJ whole genome shotgun (WGS) entry which is preliminary data.</text>
</comment>
<protein>
    <submittedName>
        <fullName evidence="1">Uncharacterized protein</fullName>
    </submittedName>
</protein>
<reference evidence="1 2" key="1">
    <citation type="submission" date="2023-03" db="EMBL/GenBank/DDBJ databases">
        <title>Bacillus Genome Sequencing.</title>
        <authorList>
            <person name="Dunlap C."/>
        </authorList>
    </citation>
    <scope>NUCLEOTIDE SEQUENCE [LARGE SCALE GENOMIC DNA]</scope>
    <source>
        <strain evidence="1 2">B-59205</strain>
    </source>
</reference>
<accession>A0AAW9NLA8</accession>
<evidence type="ECO:0000313" key="1">
    <source>
        <dbReference type="EMBL" id="MEC1177297.1"/>
    </source>
</evidence>
<dbReference type="EMBL" id="JARSFG010000003">
    <property type="protein sequence ID" value="MEC1177297.1"/>
    <property type="molecule type" value="Genomic_DNA"/>
</dbReference>
<evidence type="ECO:0000313" key="2">
    <source>
        <dbReference type="Proteomes" id="UP001344888"/>
    </source>
</evidence>
<name>A0AAW9NLA8_9BACL</name>
<gene>
    <name evidence="1" type="ORF">P9B03_02275</name>
</gene>